<keyword evidence="3" id="KW-0479">Metal-binding</keyword>
<dbReference type="InterPro" id="IPR004294">
    <property type="entry name" value="Carotenoid_Oase"/>
</dbReference>
<keyword evidence="5" id="KW-0223">Dioxygenase</keyword>
<organism evidence="5 6">
    <name type="scientific">Moorena producens 3L</name>
    <dbReference type="NCBI Taxonomy" id="489825"/>
    <lineage>
        <taxon>Bacteria</taxon>
        <taxon>Bacillati</taxon>
        <taxon>Cyanobacteriota</taxon>
        <taxon>Cyanophyceae</taxon>
        <taxon>Coleofasciculales</taxon>
        <taxon>Coleofasciculaceae</taxon>
        <taxon>Moorena</taxon>
    </lineage>
</organism>
<keyword evidence="6" id="KW-1185">Reference proteome</keyword>
<comment type="cofactor">
    <cofactor evidence="1">
        <name>Fe(2+)</name>
        <dbReference type="ChEBI" id="CHEBI:29033"/>
    </cofactor>
</comment>
<keyword evidence="5" id="KW-0560">Oxidoreductase</keyword>
<comment type="similarity">
    <text evidence="2">Belongs to the carotenoid oxygenase family.</text>
</comment>
<dbReference type="Proteomes" id="UP000003959">
    <property type="component" value="Unassembled WGS sequence"/>
</dbReference>
<evidence type="ECO:0000256" key="3">
    <source>
        <dbReference type="ARBA" id="ARBA00022723"/>
    </source>
</evidence>
<evidence type="ECO:0000256" key="4">
    <source>
        <dbReference type="ARBA" id="ARBA00023004"/>
    </source>
</evidence>
<evidence type="ECO:0000256" key="2">
    <source>
        <dbReference type="ARBA" id="ARBA00006787"/>
    </source>
</evidence>
<evidence type="ECO:0000256" key="1">
    <source>
        <dbReference type="ARBA" id="ARBA00001954"/>
    </source>
</evidence>
<dbReference type="eggNOG" id="COG3670">
    <property type="taxonomic scope" value="Bacteria"/>
</dbReference>
<dbReference type="HOGENOM" id="CLU_2554536_0_0_3"/>
<reference evidence="6" key="1">
    <citation type="journal article" date="2011" name="Proc. Natl. Acad. Sci. U.S.A.">
        <title>Genomic insights into the physiology and ecology of the marine filamentous cyanobacterium Lyngbya majuscula.</title>
        <authorList>
            <person name="Jones A.C."/>
            <person name="Monroe E.A."/>
            <person name="Podell S."/>
            <person name="Hess W.R."/>
            <person name="Klages S."/>
            <person name="Esquenazi E."/>
            <person name="Niessen S."/>
            <person name="Hoover H."/>
            <person name="Rothmann M."/>
            <person name="Lasken R.S."/>
            <person name="Yates J.R.III."/>
            <person name="Reinhardt R."/>
            <person name="Kube M."/>
            <person name="Burkart M.D."/>
            <person name="Allen E.E."/>
            <person name="Dorrestein P.C."/>
            <person name="Gerwick W.H."/>
            <person name="Gerwick L."/>
        </authorList>
    </citation>
    <scope>NUCLEOTIDE SEQUENCE [LARGE SCALE GENOMIC DNA]</scope>
    <source>
        <strain evidence="6">3L</strain>
    </source>
</reference>
<proteinExistence type="inferred from homology"/>
<name>F4Y0B4_9CYAN</name>
<dbReference type="GO" id="GO:0046872">
    <property type="term" value="F:metal ion binding"/>
    <property type="evidence" value="ECO:0007669"/>
    <property type="project" value="UniProtKB-KW"/>
</dbReference>
<dbReference type="Pfam" id="PF03055">
    <property type="entry name" value="RPE65"/>
    <property type="match status" value="1"/>
</dbReference>
<evidence type="ECO:0000313" key="6">
    <source>
        <dbReference type="Proteomes" id="UP000003959"/>
    </source>
</evidence>
<keyword evidence="4" id="KW-0408">Iron</keyword>
<protein>
    <submittedName>
        <fullName evidence="5">Lignostilbene-alpha,beta-dioxygenase family enzyme</fullName>
    </submittedName>
</protein>
<dbReference type="AlphaFoldDB" id="F4Y0B4"/>
<dbReference type="EMBL" id="GL890967">
    <property type="protein sequence ID" value="EGJ29704.1"/>
    <property type="molecule type" value="Genomic_DNA"/>
</dbReference>
<evidence type="ECO:0000313" key="5">
    <source>
        <dbReference type="EMBL" id="EGJ29704.1"/>
    </source>
</evidence>
<gene>
    <name evidence="5" type="ORF">LYNGBM3L_61030</name>
</gene>
<sequence length="82" mass="9505">MAFADDYQELPENKPPIYMQEDWARGYDSQPNEYDYWIDQVEGEIPQELQGTWLRNGPGLLDINGYRVHHPFDGDGMICAIA</sequence>
<accession>F4Y0B4</accession>
<dbReference type="GO" id="GO:0016702">
    <property type="term" value="F:oxidoreductase activity, acting on single donors with incorporation of molecular oxygen, incorporation of two atoms of oxygen"/>
    <property type="evidence" value="ECO:0007669"/>
    <property type="project" value="InterPro"/>
</dbReference>